<dbReference type="Gene3D" id="3.40.50.2000">
    <property type="entry name" value="Glycogen Phosphorylase B"/>
    <property type="match status" value="2"/>
</dbReference>
<evidence type="ECO:0000313" key="2">
    <source>
        <dbReference type="EMBL" id="CDO69639.1"/>
    </source>
</evidence>
<dbReference type="EMBL" id="CCBP010000052">
    <property type="protein sequence ID" value="CDO69639.1"/>
    <property type="molecule type" value="Genomic_DNA"/>
</dbReference>
<evidence type="ECO:0000313" key="3">
    <source>
        <dbReference type="Proteomes" id="UP000029665"/>
    </source>
</evidence>
<dbReference type="OrthoDB" id="5835829at2759"/>
<name>A0A060SBH0_PYCCI</name>
<dbReference type="HOGENOM" id="CLU_001724_12_1_1"/>
<evidence type="ECO:0000256" key="1">
    <source>
        <dbReference type="ARBA" id="ARBA00022679"/>
    </source>
</evidence>
<dbReference type="PANTHER" id="PTHR48045:SF31">
    <property type="entry name" value="UDP-GLYCOSYLTRANSFERASE 76B1-LIKE"/>
    <property type="match status" value="1"/>
</dbReference>
<dbReference type="InterPro" id="IPR002213">
    <property type="entry name" value="UDP_glucos_trans"/>
</dbReference>
<proteinExistence type="predicted"/>
<protein>
    <submittedName>
        <fullName evidence="2">Glycosyltransferase Family 1 protein</fullName>
    </submittedName>
</protein>
<keyword evidence="1" id="KW-0808">Transferase</keyword>
<comment type="caution">
    <text evidence="2">The sequence shown here is derived from an EMBL/GenBank/DDBJ whole genome shotgun (WGS) entry which is preliminary data.</text>
</comment>
<dbReference type="OMA" id="EVIKCAC"/>
<accession>A0A060SBH0</accession>
<dbReference type="AlphaFoldDB" id="A0A060SBH0"/>
<dbReference type="SUPFAM" id="SSF53756">
    <property type="entry name" value="UDP-Glycosyltransferase/glycogen phosphorylase"/>
    <property type="match status" value="1"/>
</dbReference>
<keyword evidence="3" id="KW-1185">Reference proteome</keyword>
<gene>
    <name evidence="2" type="ORF">BN946_scf184851.g27</name>
</gene>
<organism evidence="2 3">
    <name type="scientific">Pycnoporus cinnabarinus</name>
    <name type="common">Cinnabar-red polypore</name>
    <name type="synonym">Trametes cinnabarina</name>
    <dbReference type="NCBI Taxonomy" id="5643"/>
    <lineage>
        <taxon>Eukaryota</taxon>
        <taxon>Fungi</taxon>
        <taxon>Dikarya</taxon>
        <taxon>Basidiomycota</taxon>
        <taxon>Agaricomycotina</taxon>
        <taxon>Agaricomycetes</taxon>
        <taxon>Polyporales</taxon>
        <taxon>Polyporaceae</taxon>
        <taxon>Trametes</taxon>
    </lineage>
</organism>
<dbReference type="CDD" id="cd03784">
    <property type="entry name" value="GT1_Gtf-like"/>
    <property type="match status" value="1"/>
</dbReference>
<dbReference type="PANTHER" id="PTHR48045">
    <property type="entry name" value="UDP-GLYCOSYLTRANSFERASE 72B1"/>
    <property type="match status" value="1"/>
</dbReference>
<dbReference type="Proteomes" id="UP000029665">
    <property type="component" value="Unassembled WGS sequence"/>
</dbReference>
<dbReference type="GO" id="GO:0008194">
    <property type="term" value="F:UDP-glycosyltransferase activity"/>
    <property type="evidence" value="ECO:0007669"/>
    <property type="project" value="InterPro"/>
</dbReference>
<dbReference type="Pfam" id="PF00201">
    <property type="entry name" value="UDPGT"/>
    <property type="match status" value="1"/>
</dbReference>
<sequence>MIATPHKHILFGSAHMWGHARAMAVLAGRMVRLRPVVVTFIAADNVYDRLKAEILSDISPDEQDALSCIRLIRTDQGTQLLDPSVYRDNFLDVWQKLCDGEPITYETPDDKAGSIKLCNEPPHAIVIDAFTVEIFNALYKHREVTAELTNLKIYTFLPSANDYVMTMFRDRDLVPVVEALAEREGISFDDAAYRVWAVPDGKVIYPPSLPPMHDYELSPQAFPTPRDICGRLFVRIHRMLLQADGVITLDAADYHPETVEVFRKFLGETSRKLYCSGPLISAGHNAPGYQAKGDAKGVMKFLDKQLSERGERSVVYISFGSMFWPLNPAKLVAALESLMQQDIPFVMANPSPMAKFPDESVKRLQEYQRAFVATWMPQQAILAHQATGWCLTHGGHNSVLECIDAGVPMIFWPIAADQPTNALYLSEIRNVAYELLEVRNGTGLGMIHRTGYTPSGTLDAVRDELRDVLARAFGMDGEMKRSRLQELRKTLAQAWSETGVARKETEEFLDDACAGAPVDIVAAK</sequence>
<reference evidence="2" key="1">
    <citation type="submission" date="2014-01" db="EMBL/GenBank/DDBJ databases">
        <title>The genome of the white-rot fungus Pycnoporus cinnabarinus: a basidiomycete model with a versatile arsenal for lignocellulosic biomass breakdown.</title>
        <authorList>
            <person name="Levasseur A."/>
            <person name="Lomascolo A."/>
            <person name="Ruiz-Duenas F.J."/>
            <person name="Uzan E."/>
            <person name="Piumi F."/>
            <person name="Kues U."/>
            <person name="Ram A.F.J."/>
            <person name="Murat C."/>
            <person name="Haon M."/>
            <person name="Benoit I."/>
            <person name="Arfi Y."/>
            <person name="Chevret D."/>
            <person name="Drula E."/>
            <person name="Kwon M.J."/>
            <person name="Gouret P."/>
            <person name="Lesage-Meessen L."/>
            <person name="Lombard V."/>
            <person name="Mariette J."/>
            <person name="Noirot C."/>
            <person name="Park J."/>
            <person name="Patyshakuliyeva A."/>
            <person name="Wieneger R.A.B."/>
            <person name="Wosten H.A.B."/>
            <person name="Martin F."/>
            <person name="Coutinho P.M."/>
            <person name="de Vries R."/>
            <person name="Martinez A.T."/>
            <person name="Klopp C."/>
            <person name="Pontarotti P."/>
            <person name="Henrissat B."/>
            <person name="Record E."/>
        </authorList>
    </citation>
    <scope>NUCLEOTIDE SEQUENCE [LARGE SCALE GENOMIC DNA]</scope>
    <source>
        <strain evidence="2">BRFM137</strain>
    </source>
</reference>